<comment type="function">
    <text evidence="13">Catalyzes a carbon-carbon cleavage reaction; cleaves a 2-hydroxy-3-methylacyl-CoA into formyl-CoA and a 2-methyl-branched fatty aldehyde.</text>
</comment>
<protein>
    <recommendedName>
        <fullName evidence="14">2-hydroxyacyl-CoA lyase</fullName>
        <ecNumber evidence="12">4.1.2.63</ecNumber>
    </recommendedName>
</protein>
<reference evidence="19" key="1">
    <citation type="submission" date="2022-07" db="EMBL/GenBank/DDBJ databases">
        <title>Phylogenomic reconstructions and comparative analyses of Kickxellomycotina fungi.</title>
        <authorList>
            <person name="Reynolds N.K."/>
            <person name="Stajich J.E."/>
            <person name="Barry K."/>
            <person name="Grigoriev I.V."/>
            <person name="Crous P."/>
            <person name="Smith M.E."/>
        </authorList>
    </citation>
    <scope>NUCLEOTIDE SEQUENCE</scope>
    <source>
        <strain evidence="19">RSA 1196</strain>
    </source>
</reference>
<organism evidence="19 20">
    <name type="scientific">Dispira parvispora</name>
    <dbReference type="NCBI Taxonomy" id="1520584"/>
    <lineage>
        <taxon>Eukaryota</taxon>
        <taxon>Fungi</taxon>
        <taxon>Fungi incertae sedis</taxon>
        <taxon>Zoopagomycota</taxon>
        <taxon>Kickxellomycotina</taxon>
        <taxon>Dimargaritomycetes</taxon>
        <taxon>Dimargaritales</taxon>
        <taxon>Dimargaritaceae</taxon>
        <taxon>Dispira</taxon>
    </lineage>
</organism>
<dbReference type="InterPro" id="IPR011766">
    <property type="entry name" value="TPP_enzyme_TPP-bd"/>
</dbReference>
<keyword evidence="9" id="KW-0456">Lyase</keyword>
<evidence type="ECO:0000256" key="13">
    <source>
        <dbReference type="ARBA" id="ARBA00059692"/>
    </source>
</evidence>
<evidence type="ECO:0000256" key="11">
    <source>
        <dbReference type="ARBA" id="ARBA00044454"/>
    </source>
</evidence>
<evidence type="ECO:0000256" key="6">
    <source>
        <dbReference type="ARBA" id="ARBA00022842"/>
    </source>
</evidence>
<keyword evidence="20" id="KW-1185">Reference proteome</keyword>
<dbReference type="InterPro" id="IPR029035">
    <property type="entry name" value="DHS-like_NAD/FAD-binding_dom"/>
</dbReference>
<evidence type="ECO:0000259" key="16">
    <source>
        <dbReference type="Pfam" id="PF00205"/>
    </source>
</evidence>
<dbReference type="InterPro" id="IPR000399">
    <property type="entry name" value="TPP-bd_CS"/>
</dbReference>
<name>A0A9W8E2J4_9FUNG</name>
<evidence type="ECO:0000259" key="18">
    <source>
        <dbReference type="Pfam" id="PF02776"/>
    </source>
</evidence>
<dbReference type="InterPro" id="IPR045025">
    <property type="entry name" value="HACL1-like"/>
</dbReference>
<evidence type="ECO:0000256" key="15">
    <source>
        <dbReference type="RuleBase" id="RU362132"/>
    </source>
</evidence>
<dbReference type="FunFam" id="3.40.50.1220:FF:000006">
    <property type="entry name" value="2-hydroxyacyl-CoA lyase 1"/>
    <property type="match status" value="1"/>
</dbReference>
<dbReference type="CDD" id="cd07035">
    <property type="entry name" value="TPP_PYR_POX_like"/>
    <property type="match status" value="1"/>
</dbReference>
<comment type="caution">
    <text evidence="19">The sequence shown here is derived from an EMBL/GenBank/DDBJ whole genome shotgun (WGS) entry which is preliminary data.</text>
</comment>
<accession>A0A9W8E2J4</accession>
<evidence type="ECO:0000256" key="5">
    <source>
        <dbReference type="ARBA" id="ARBA00022723"/>
    </source>
</evidence>
<keyword evidence="5" id="KW-0479">Metal-binding</keyword>
<dbReference type="PANTHER" id="PTHR43710">
    <property type="entry name" value="2-HYDROXYACYL-COA LYASE"/>
    <property type="match status" value="1"/>
</dbReference>
<dbReference type="AlphaFoldDB" id="A0A9W8E2J4"/>
<evidence type="ECO:0000256" key="7">
    <source>
        <dbReference type="ARBA" id="ARBA00023052"/>
    </source>
</evidence>
<dbReference type="Pfam" id="PF02775">
    <property type="entry name" value="TPP_enzyme_C"/>
    <property type="match status" value="1"/>
</dbReference>
<evidence type="ECO:0000259" key="17">
    <source>
        <dbReference type="Pfam" id="PF02775"/>
    </source>
</evidence>
<dbReference type="GO" id="GO:0030976">
    <property type="term" value="F:thiamine pyrophosphate binding"/>
    <property type="evidence" value="ECO:0007669"/>
    <property type="project" value="InterPro"/>
</dbReference>
<dbReference type="GO" id="GO:0005777">
    <property type="term" value="C:peroxisome"/>
    <property type="evidence" value="ECO:0007669"/>
    <property type="project" value="UniProtKB-SubCell"/>
</dbReference>
<feature type="domain" description="Thiamine pyrophosphate enzyme N-terminal TPP-binding" evidence="18">
    <location>
        <begin position="5"/>
        <end position="118"/>
    </location>
</feature>
<evidence type="ECO:0000256" key="9">
    <source>
        <dbReference type="ARBA" id="ARBA00023239"/>
    </source>
</evidence>
<evidence type="ECO:0000313" key="19">
    <source>
        <dbReference type="EMBL" id="KAJ1965841.1"/>
    </source>
</evidence>
<dbReference type="InterPro" id="IPR029061">
    <property type="entry name" value="THDP-binding"/>
</dbReference>
<dbReference type="CDD" id="cd02004">
    <property type="entry name" value="TPP_BZL_OCoD_HPCL"/>
    <property type="match status" value="1"/>
</dbReference>
<proteinExistence type="inferred from homology"/>
<dbReference type="GO" id="GO:0106359">
    <property type="term" value="F:2-hydroxyacyl-CoA lyase activity"/>
    <property type="evidence" value="ECO:0007669"/>
    <property type="project" value="UniProtKB-EC"/>
</dbReference>
<evidence type="ECO:0000256" key="4">
    <source>
        <dbReference type="ARBA" id="ARBA00007812"/>
    </source>
</evidence>
<dbReference type="Gene3D" id="3.40.50.1220">
    <property type="entry name" value="TPP-binding domain"/>
    <property type="match status" value="1"/>
</dbReference>
<comment type="cofactor">
    <cofactor evidence="2">
        <name>thiamine diphosphate</name>
        <dbReference type="ChEBI" id="CHEBI:58937"/>
    </cofactor>
</comment>
<comment type="subcellular location">
    <subcellularLocation>
        <location evidence="3">Peroxisome</location>
    </subcellularLocation>
</comment>
<evidence type="ECO:0000256" key="1">
    <source>
        <dbReference type="ARBA" id="ARBA00001946"/>
    </source>
</evidence>
<evidence type="ECO:0000313" key="20">
    <source>
        <dbReference type="Proteomes" id="UP001150925"/>
    </source>
</evidence>
<dbReference type="EMBL" id="JANBPY010000563">
    <property type="protein sequence ID" value="KAJ1965841.1"/>
    <property type="molecule type" value="Genomic_DNA"/>
</dbReference>
<comment type="similarity">
    <text evidence="4 15">Belongs to the TPP enzyme family.</text>
</comment>
<comment type="catalytic activity">
    <reaction evidence="10">
        <text>a 2-hydroxy-3-methyl fatty acyl-CoA = a 2-methyl-branched fatty aldehyde + formyl-CoA</text>
        <dbReference type="Rhea" id="RHEA:25375"/>
        <dbReference type="ChEBI" id="CHEBI:49188"/>
        <dbReference type="ChEBI" id="CHEBI:57376"/>
        <dbReference type="ChEBI" id="CHEBI:58783"/>
        <dbReference type="EC" id="4.1.2.63"/>
    </reaction>
    <physiologicalReaction direction="left-to-right" evidence="10">
        <dbReference type="Rhea" id="RHEA:25376"/>
    </physiologicalReaction>
</comment>
<evidence type="ECO:0000256" key="3">
    <source>
        <dbReference type="ARBA" id="ARBA00004275"/>
    </source>
</evidence>
<evidence type="ECO:0000256" key="8">
    <source>
        <dbReference type="ARBA" id="ARBA00023140"/>
    </source>
</evidence>
<dbReference type="PANTHER" id="PTHR43710:SF2">
    <property type="entry name" value="2-HYDROXYACYL-COA LYASE 1"/>
    <property type="match status" value="1"/>
</dbReference>
<dbReference type="GO" id="GO:0000287">
    <property type="term" value="F:magnesium ion binding"/>
    <property type="evidence" value="ECO:0007669"/>
    <property type="project" value="InterPro"/>
</dbReference>
<evidence type="ECO:0000256" key="2">
    <source>
        <dbReference type="ARBA" id="ARBA00001964"/>
    </source>
</evidence>
<dbReference type="Pfam" id="PF00205">
    <property type="entry name" value="TPP_enzyme_M"/>
    <property type="match status" value="1"/>
</dbReference>
<evidence type="ECO:0000256" key="12">
    <source>
        <dbReference type="ARBA" id="ARBA00044518"/>
    </source>
</evidence>
<evidence type="ECO:0000256" key="10">
    <source>
        <dbReference type="ARBA" id="ARBA00044451"/>
    </source>
</evidence>
<dbReference type="SUPFAM" id="SSF52467">
    <property type="entry name" value="DHS-like NAD/FAD-binding domain"/>
    <property type="match status" value="1"/>
</dbReference>
<dbReference type="InterPro" id="IPR012001">
    <property type="entry name" value="Thiamin_PyroP_enz_TPP-bd_dom"/>
</dbReference>
<sequence>MSSSTGAELIATTLKNLGVRVVFGLVGIPVVEVAEACIALGIQFIGFRNEQSASYAASAWGYLSGQPGVCLVVAGPGVVHALAGLVNAQENCWPMVLLGGSCETYQRGQGAFQEFPQVAACRPYTKYAEQPPCLDQLPATLIRAFHTSVMGRPGPCFVELPADFIRAPTALLDVTDHDRSASVPVPRTVIPKPMGPLVTLADPTWVTQAVDCLLGAKAPLVIIGKGAAYARAESAVQTLIQNTGWCFLPTAMGKGVVSDLHPQCVGSARSEALRQADVVLLLGARVNWMLHFGQRFNTNAKLIQVDIAPEEMGRNRPVDIPLVGDVGAVVTQLNDTLASRKSTPVASEFQKQLTSHIHRNKDKLQRLLVEETVPMTYHRVYNEVKQVLGADYHRTVIVNEGANTMDIGRVVFHCELPRHRLDAGTFATMGVGLGYSIAAKLYYPDRPVVAVLGDSAFGFSAMEIETAVRARIPLVIIVMNNGGIYHGVSPQEYDRLASQHQLPSTALSQGTRYDLMAQGLGAKGYHVCKPEELHRALSDALKLLEDAPQVHVINCVIQPGGDQKINFAWLNTEKQARL</sequence>
<dbReference type="PROSITE" id="PS00187">
    <property type="entry name" value="TPP_ENZYMES"/>
    <property type="match status" value="1"/>
</dbReference>
<comment type="catalytic activity">
    <reaction evidence="11">
        <text>an (R)-2-hydroxy-long-chain-fatty acyl-CoA = a long-chain fatty aldehyde + formyl-CoA</text>
        <dbReference type="Rhea" id="RHEA:67444"/>
        <dbReference type="ChEBI" id="CHEBI:17176"/>
        <dbReference type="ChEBI" id="CHEBI:57376"/>
        <dbReference type="ChEBI" id="CHEBI:170012"/>
        <dbReference type="EC" id="4.1.2.63"/>
    </reaction>
    <physiologicalReaction direction="left-to-right" evidence="11">
        <dbReference type="Rhea" id="RHEA:67445"/>
    </physiologicalReaction>
</comment>
<feature type="domain" description="Thiamine pyrophosphate enzyme TPP-binding" evidence="17">
    <location>
        <begin position="401"/>
        <end position="547"/>
    </location>
</feature>
<dbReference type="Proteomes" id="UP001150925">
    <property type="component" value="Unassembled WGS sequence"/>
</dbReference>
<dbReference type="FunFam" id="3.40.50.970:FF:000054">
    <property type="entry name" value="Putative 2-hydroxyphytanoyl-CoA lyase"/>
    <property type="match status" value="1"/>
</dbReference>
<dbReference type="InterPro" id="IPR012000">
    <property type="entry name" value="Thiamin_PyroP_enz_cen_dom"/>
</dbReference>
<keyword evidence="6" id="KW-0460">Magnesium</keyword>
<keyword evidence="7 15" id="KW-0786">Thiamine pyrophosphate</keyword>
<evidence type="ECO:0000256" key="14">
    <source>
        <dbReference type="ARBA" id="ARBA00070390"/>
    </source>
</evidence>
<dbReference type="Pfam" id="PF02776">
    <property type="entry name" value="TPP_enzyme_N"/>
    <property type="match status" value="1"/>
</dbReference>
<comment type="cofactor">
    <cofactor evidence="1">
        <name>Mg(2+)</name>
        <dbReference type="ChEBI" id="CHEBI:18420"/>
    </cofactor>
</comment>
<gene>
    <name evidence="19" type="ORF">IWQ62_002565</name>
</gene>
<dbReference type="Gene3D" id="3.40.50.970">
    <property type="match status" value="2"/>
</dbReference>
<dbReference type="OrthoDB" id="10006023at2759"/>
<dbReference type="GO" id="GO:0001561">
    <property type="term" value="P:fatty acid alpha-oxidation"/>
    <property type="evidence" value="ECO:0007669"/>
    <property type="project" value="TreeGrafter"/>
</dbReference>
<dbReference type="EC" id="4.1.2.63" evidence="12"/>
<feature type="domain" description="Thiamine pyrophosphate enzyme central" evidence="16">
    <location>
        <begin position="206"/>
        <end position="333"/>
    </location>
</feature>
<dbReference type="SUPFAM" id="SSF52518">
    <property type="entry name" value="Thiamin diphosphate-binding fold (THDP-binding)"/>
    <property type="match status" value="2"/>
</dbReference>
<keyword evidence="8" id="KW-0576">Peroxisome</keyword>